<dbReference type="VEuPathDB" id="FungiDB:Z518_03238"/>
<dbReference type="RefSeq" id="XP_013275718.1">
    <property type="nucleotide sequence ID" value="XM_013420264.1"/>
</dbReference>
<dbReference type="STRING" id="1442369.A0A0D2G261"/>
<dbReference type="InterPro" id="IPR036770">
    <property type="entry name" value="Ankyrin_rpt-contain_sf"/>
</dbReference>
<name>A0A0D2G261_9EURO</name>
<feature type="compositionally biased region" description="Basic and acidic residues" evidence="1">
    <location>
        <begin position="183"/>
        <end position="203"/>
    </location>
</feature>
<dbReference type="SUPFAM" id="SSF48403">
    <property type="entry name" value="Ankyrin repeat"/>
    <property type="match status" value="1"/>
</dbReference>
<dbReference type="HOGENOM" id="CLU_025581_1_0_1"/>
<evidence type="ECO:0000256" key="1">
    <source>
        <dbReference type="SAM" id="MobiDB-lite"/>
    </source>
</evidence>
<feature type="region of interest" description="Disordered" evidence="1">
    <location>
        <begin position="172"/>
        <end position="205"/>
    </location>
</feature>
<accession>A0A0D2G261</accession>
<dbReference type="Gene3D" id="1.25.40.20">
    <property type="entry name" value="Ankyrin repeat-containing domain"/>
    <property type="match status" value="1"/>
</dbReference>
<evidence type="ECO:0008006" key="4">
    <source>
        <dbReference type="Google" id="ProtNLM"/>
    </source>
</evidence>
<dbReference type="Proteomes" id="UP000053617">
    <property type="component" value="Unassembled WGS sequence"/>
</dbReference>
<organism evidence="2 3">
    <name type="scientific">Rhinocladiella mackenziei CBS 650.93</name>
    <dbReference type="NCBI Taxonomy" id="1442369"/>
    <lineage>
        <taxon>Eukaryota</taxon>
        <taxon>Fungi</taxon>
        <taxon>Dikarya</taxon>
        <taxon>Ascomycota</taxon>
        <taxon>Pezizomycotina</taxon>
        <taxon>Eurotiomycetes</taxon>
        <taxon>Chaetothyriomycetidae</taxon>
        <taxon>Chaetothyriales</taxon>
        <taxon>Herpotrichiellaceae</taxon>
        <taxon>Rhinocladiella</taxon>
    </lineage>
</organism>
<gene>
    <name evidence="2" type="ORF">Z518_03238</name>
</gene>
<evidence type="ECO:0000313" key="3">
    <source>
        <dbReference type="Proteomes" id="UP000053617"/>
    </source>
</evidence>
<evidence type="ECO:0000313" key="2">
    <source>
        <dbReference type="EMBL" id="KIX08582.1"/>
    </source>
</evidence>
<dbReference type="EMBL" id="KN847476">
    <property type="protein sequence ID" value="KIX08582.1"/>
    <property type="molecule type" value="Genomic_DNA"/>
</dbReference>
<keyword evidence="3" id="KW-1185">Reference proteome</keyword>
<protein>
    <recommendedName>
        <fullName evidence="4">Fungal N-terminal domain-containing protein</fullName>
    </recommendedName>
</protein>
<reference evidence="2 3" key="1">
    <citation type="submission" date="2015-01" db="EMBL/GenBank/DDBJ databases">
        <title>The Genome Sequence of Rhinocladiella mackenzie CBS 650.93.</title>
        <authorList>
            <consortium name="The Broad Institute Genomics Platform"/>
            <person name="Cuomo C."/>
            <person name="de Hoog S."/>
            <person name="Gorbushina A."/>
            <person name="Stielow B."/>
            <person name="Teixiera M."/>
            <person name="Abouelleil A."/>
            <person name="Chapman S.B."/>
            <person name="Priest M."/>
            <person name="Young S.K."/>
            <person name="Wortman J."/>
            <person name="Nusbaum C."/>
            <person name="Birren B."/>
        </authorList>
    </citation>
    <scope>NUCLEOTIDE SEQUENCE [LARGE SCALE GENOMIC DNA]</scope>
    <source>
        <strain evidence="2 3">CBS 650.93</strain>
    </source>
</reference>
<proteinExistence type="predicted"/>
<sequence length="696" mass="79185">MAEIVGVVAAAVEFGKIGVELKQLYGSAKHAPEALGHLLEELDSLRQVLQTLAEQEATIATYASPSVAQTCRQQCDKAVNNLKPICDDLAKSLKHSRIRGSIKSVFKEEVLAKARQDLERAKTSLILAQLALLNAITALNIQQHSSTQTLLVTTQVHMSSALEDIRRTPRALTAPSRRSIRAPNDDGKDEALTRTGHAGDRSPHWASQDTTRLMLFQSRLLGKGIDVFRQKAYGGWAYVFRTYNVRKFPKEIYGYIEEGNITALRQLFRSQQASIYDRDTEGWSLLLHAAARGAATATKFLVEQGVDDLEDYRDFVYILFISNVDPSDTSDKRNSQSDTICALLETMSHSRFIASLPHTLGDWCECVPHLVPTLVQRICPPLSTLDFDSRLKNAYIACWTCVSPDVFWLYLCQSQLTAFCLVRWHDERESIVQVLARGMSQWWTGDRECKDFSDWQSLLQSAIAMDGLQLSFEHGCPSPMLNYLEFVYEYEPTALWTYRGSWPDLTSERLTYRLQCWAREVQAAGQDLEEYGQWEYQQVVAEYAKYAEDSPADQDGHFSFAACYPAVASGRLVAFTYGKQPQDWRIWISTSLDEYAAEFWETVHLVPDAPDPDLPGAWPHSAEVNGDMTKFWQSGFKYSRKGVRRWRQHLISIGESEDDEFEKGWREMNKNRARIYERKRAMRARFFQNAGITPPP</sequence>
<dbReference type="AlphaFoldDB" id="A0A0D2G261"/>
<dbReference type="GeneID" id="25291309"/>
<dbReference type="OrthoDB" id="4158831at2759"/>